<proteinExistence type="predicted"/>
<comment type="caution">
    <text evidence="2">The sequence shown here is derived from an EMBL/GenBank/DDBJ whole genome shotgun (WGS) entry which is preliminary data.</text>
</comment>
<sequence length="55" mass="6485">MQRRPRVELIEVESRSRGTAEPYHYEVLGLTRGVRPLFWILFYIAFGWFVGGVND</sequence>
<evidence type="ECO:0000313" key="3">
    <source>
        <dbReference type="Proteomes" id="UP000318288"/>
    </source>
</evidence>
<feature type="transmembrane region" description="Helical" evidence="1">
    <location>
        <begin position="37"/>
        <end position="54"/>
    </location>
</feature>
<evidence type="ECO:0000313" key="2">
    <source>
        <dbReference type="EMBL" id="TWU48906.1"/>
    </source>
</evidence>
<gene>
    <name evidence="2" type="ORF">Poly51_48100</name>
</gene>
<keyword evidence="3" id="KW-1185">Reference proteome</keyword>
<keyword evidence="1" id="KW-0812">Transmembrane</keyword>
<dbReference type="EMBL" id="SJPW01000006">
    <property type="protein sequence ID" value="TWU48906.1"/>
    <property type="molecule type" value="Genomic_DNA"/>
</dbReference>
<evidence type="ECO:0000256" key="1">
    <source>
        <dbReference type="SAM" id="Phobius"/>
    </source>
</evidence>
<keyword evidence="1" id="KW-0472">Membrane</keyword>
<reference evidence="2 3" key="1">
    <citation type="submission" date="2019-02" db="EMBL/GenBank/DDBJ databases">
        <title>Deep-cultivation of Planctomycetes and their phenomic and genomic characterization uncovers novel biology.</title>
        <authorList>
            <person name="Wiegand S."/>
            <person name="Jogler M."/>
            <person name="Boedeker C."/>
            <person name="Pinto D."/>
            <person name="Vollmers J."/>
            <person name="Rivas-Marin E."/>
            <person name="Kohn T."/>
            <person name="Peeters S.H."/>
            <person name="Heuer A."/>
            <person name="Rast P."/>
            <person name="Oberbeckmann S."/>
            <person name="Bunk B."/>
            <person name="Jeske O."/>
            <person name="Meyerdierks A."/>
            <person name="Storesund J.E."/>
            <person name="Kallscheuer N."/>
            <person name="Luecker S."/>
            <person name="Lage O.M."/>
            <person name="Pohl T."/>
            <person name="Merkel B.J."/>
            <person name="Hornburger P."/>
            <person name="Mueller R.-W."/>
            <person name="Bruemmer F."/>
            <person name="Labrenz M."/>
            <person name="Spormann A.M."/>
            <person name="Op Den Camp H."/>
            <person name="Overmann J."/>
            <person name="Amann R."/>
            <person name="Jetten M.S.M."/>
            <person name="Mascher T."/>
            <person name="Medema M.H."/>
            <person name="Devos D.P."/>
            <person name="Kaster A.-K."/>
            <person name="Ovreas L."/>
            <person name="Rohde M."/>
            <person name="Galperin M.Y."/>
            <person name="Jogler C."/>
        </authorList>
    </citation>
    <scope>NUCLEOTIDE SEQUENCE [LARGE SCALE GENOMIC DNA]</scope>
    <source>
        <strain evidence="2 3">Poly51</strain>
    </source>
</reference>
<accession>A0A5C6EMW9</accession>
<protein>
    <submittedName>
        <fullName evidence="2">Uncharacterized protein</fullName>
    </submittedName>
</protein>
<dbReference type="AlphaFoldDB" id="A0A5C6EMW9"/>
<name>A0A5C6EMW9_9BACT</name>
<organism evidence="2 3">
    <name type="scientific">Rubripirellula tenax</name>
    <dbReference type="NCBI Taxonomy" id="2528015"/>
    <lineage>
        <taxon>Bacteria</taxon>
        <taxon>Pseudomonadati</taxon>
        <taxon>Planctomycetota</taxon>
        <taxon>Planctomycetia</taxon>
        <taxon>Pirellulales</taxon>
        <taxon>Pirellulaceae</taxon>
        <taxon>Rubripirellula</taxon>
    </lineage>
</organism>
<keyword evidence="1" id="KW-1133">Transmembrane helix</keyword>
<dbReference type="Proteomes" id="UP000318288">
    <property type="component" value="Unassembled WGS sequence"/>
</dbReference>